<protein>
    <recommendedName>
        <fullName evidence="8">FAD-dependent oxidoreductase</fullName>
    </recommendedName>
</protein>
<evidence type="ECO:0000313" key="7">
    <source>
        <dbReference type="Proteomes" id="UP000179243"/>
    </source>
</evidence>
<sequence length="418" mass="45699">MKSCSRMYDVIVCGGGTGGVPAAVAAARNGARTLLIERLGMLGGTATAALVAPYMSHLAGKKPVNRGLFEEFCGCMKKEGLTSLFRGRLIGFDAEIMKLLLDKFTLTAGVELLFHATITNVIKKGGRIQAVRVFHRGGFETISGKVFIDATGDGDVAAMAGAPFQIGRDKDHACQPMTTAFRMGDINIKRMPSQKKINALYDAARKRREIKNPRENVLWFPTVTPNEIHFNTTRVVGESSVDGWSLTSAEVEGRRQALEMYKFLKRRVPGFEKATLRKIAPQIGVRESRRILGRYILTADDVLSARHCSDSIASGSYCIDIHNPSGSGTDIRRLEIGTWYQIPYRCITPLNVENLLMACRAISSTHEAHSSLRIMPIVWNIGEAAGTAAAMCAKQGKKASAINPALLRKKLKRQGAFI</sequence>
<dbReference type="GO" id="GO:0016491">
    <property type="term" value="F:oxidoreductase activity"/>
    <property type="evidence" value="ECO:0007669"/>
    <property type="project" value="UniProtKB-KW"/>
</dbReference>
<dbReference type="Pfam" id="PF12831">
    <property type="entry name" value="FAD_oxidored"/>
    <property type="match status" value="1"/>
</dbReference>
<evidence type="ECO:0000256" key="1">
    <source>
        <dbReference type="ARBA" id="ARBA00022485"/>
    </source>
</evidence>
<evidence type="ECO:0000256" key="4">
    <source>
        <dbReference type="ARBA" id="ARBA00023004"/>
    </source>
</evidence>
<dbReference type="InterPro" id="IPR036188">
    <property type="entry name" value="FAD/NAD-bd_sf"/>
</dbReference>
<name>A0A1F7FB65_UNCRA</name>
<gene>
    <name evidence="6" type="ORF">A2519_02155</name>
</gene>
<evidence type="ECO:0000256" key="3">
    <source>
        <dbReference type="ARBA" id="ARBA00023002"/>
    </source>
</evidence>
<evidence type="ECO:0000256" key="5">
    <source>
        <dbReference type="ARBA" id="ARBA00023014"/>
    </source>
</evidence>
<proteinExistence type="predicted"/>
<evidence type="ECO:0008006" key="8">
    <source>
        <dbReference type="Google" id="ProtNLM"/>
    </source>
</evidence>
<keyword evidence="5" id="KW-0411">Iron-sulfur</keyword>
<accession>A0A1F7FB65</accession>
<dbReference type="InterPro" id="IPR039650">
    <property type="entry name" value="HdrA-like"/>
</dbReference>
<dbReference type="GO" id="GO:0051539">
    <property type="term" value="F:4 iron, 4 sulfur cluster binding"/>
    <property type="evidence" value="ECO:0007669"/>
    <property type="project" value="UniProtKB-KW"/>
</dbReference>
<dbReference type="EMBL" id="MFYX01000083">
    <property type="protein sequence ID" value="OGK03772.1"/>
    <property type="molecule type" value="Genomic_DNA"/>
</dbReference>
<keyword evidence="1" id="KW-0004">4Fe-4S</keyword>
<dbReference type="Proteomes" id="UP000179243">
    <property type="component" value="Unassembled WGS sequence"/>
</dbReference>
<dbReference type="PANTHER" id="PTHR43498">
    <property type="entry name" value="FERREDOXIN:COB-COM HETERODISULFIDE REDUCTASE SUBUNIT A"/>
    <property type="match status" value="1"/>
</dbReference>
<reference evidence="6 7" key="1">
    <citation type="journal article" date="2016" name="Nat. Commun.">
        <title>Thousands of microbial genomes shed light on interconnected biogeochemical processes in an aquifer system.</title>
        <authorList>
            <person name="Anantharaman K."/>
            <person name="Brown C.T."/>
            <person name="Hug L.A."/>
            <person name="Sharon I."/>
            <person name="Castelle C.J."/>
            <person name="Probst A.J."/>
            <person name="Thomas B.C."/>
            <person name="Singh A."/>
            <person name="Wilkins M.J."/>
            <person name="Karaoz U."/>
            <person name="Brodie E.L."/>
            <person name="Williams K.H."/>
            <person name="Hubbard S.S."/>
            <person name="Banfield J.F."/>
        </authorList>
    </citation>
    <scope>NUCLEOTIDE SEQUENCE [LARGE SCALE GENOMIC DNA]</scope>
</reference>
<dbReference type="AlphaFoldDB" id="A0A1F7FB65"/>
<keyword evidence="2" id="KW-0479">Metal-binding</keyword>
<keyword evidence="3" id="KW-0560">Oxidoreductase</keyword>
<dbReference type="GO" id="GO:0046872">
    <property type="term" value="F:metal ion binding"/>
    <property type="evidence" value="ECO:0007669"/>
    <property type="project" value="UniProtKB-KW"/>
</dbReference>
<dbReference type="PANTHER" id="PTHR43498:SF1">
    <property type="entry name" value="COB--COM HETERODISULFIDE REDUCTASE IRON-SULFUR SUBUNIT A"/>
    <property type="match status" value="1"/>
</dbReference>
<dbReference type="SUPFAM" id="SSF51905">
    <property type="entry name" value="FAD/NAD(P)-binding domain"/>
    <property type="match status" value="1"/>
</dbReference>
<comment type="caution">
    <text evidence="6">The sequence shown here is derived from an EMBL/GenBank/DDBJ whole genome shotgun (WGS) entry which is preliminary data.</text>
</comment>
<evidence type="ECO:0000256" key="2">
    <source>
        <dbReference type="ARBA" id="ARBA00022723"/>
    </source>
</evidence>
<organism evidence="6 7">
    <name type="scientific">Candidatus Raymondbacteria bacterium RIFOXYD12_FULL_49_13</name>
    <dbReference type="NCBI Taxonomy" id="1817890"/>
    <lineage>
        <taxon>Bacteria</taxon>
        <taxon>Raymondiibacteriota</taxon>
    </lineage>
</organism>
<evidence type="ECO:0000313" key="6">
    <source>
        <dbReference type="EMBL" id="OGK03772.1"/>
    </source>
</evidence>
<dbReference type="Gene3D" id="3.50.50.60">
    <property type="entry name" value="FAD/NAD(P)-binding domain"/>
    <property type="match status" value="1"/>
</dbReference>
<keyword evidence="4" id="KW-0408">Iron</keyword>